<evidence type="ECO:0000256" key="8">
    <source>
        <dbReference type="SAM" id="Phobius"/>
    </source>
</evidence>
<evidence type="ECO:0000256" key="5">
    <source>
        <dbReference type="ARBA" id="ARBA00022692"/>
    </source>
</evidence>
<keyword evidence="2" id="KW-1003">Cell membrane</keyword>
<dbReference type="PANTHER" id="PTHR33908">
    <property type="entry name" value="MANNOSYLTRANSFERASE YKCB-RELATED"/>
    <property type="match status" value="1"/>
</dbReference>
<keyword evidence="5 8" id="KW-0812">Transmembrane</keyword>
<dbReference type="AlphaFoldDB" id="A0AAF0CSS0"/>
<dbReference type="GO" id="GO:0005886">
    <property type="term" value="C:plasma membrane"/>
    <property type="evidence" value="ECO:0007669"/>
    <property type="project" value="UniProtKB-SubCell"/>
</dbReference>
<feature type="transmembrane region" description="Helical" evidence="8">
    <location>
        <begin position="135"/>
        <end position="152"/>
    </location>
</feature>
<keyword evidence="7 8" id="KW-0472">Membrane</keyword>
<dbReference type="Proteomes" id="UP001218638">
    <property type="component" value="Chromosome"/>
</dbReference>
<feature type="transmembrane region" description="Helical" evidence="8">
    <location>
        <begin position="300"/>
        <end position="318"/>
    </location>
</feature>
<feature type="transmembrane region" description="Helical" evidence="8">
    <location>
        <begin position="205"/>
        <end position="226"/>
    </location>
</feature>
<feature type="transmembrane region" description="Helical" evidence="8">
    <location>
        <begin position="7"/>
        <end position="24"/>
    </location>
</feature>
<dbReference type="GO" id="GO:0016763">
    <property type="term" value="F:pentosyltransferase activity"/>
    <property type="evidence" value="ECO:0007669"/>
    <property type="project" value="TreeGrafter"/>
</dbReference>
<dbReference type="KEGG" id="slom:PXH66_11055"/>
<dbReference type="GO" id="GO:0009103">
    <property type="term" value="P:lipopolysaccharide biosynthetic process"/>
    <property type="evidence" value="ECO:0007669"/>
    <property type="project" value="UniProtKB-ARBA"/>
</dbReference>
<evidence type="ECO:0000256" key="6">
    <source>
        <dbReference type="ARBA" id="ARBA00022989"/>
    </source>
</evidence>
<dbReference type="EMBL" id="CP119075">
    <property type="protein sequence ID" value="WED67387.1"/>
    <property type="molecule type" value="Genomic_DNA"/>
</dbReference>
<protein>
    <recommendedName>
        <fullName evidence="11">Glycosyltransferase RgtA/B/C/D-like domain-containing protein</fullName>
    </recommendedName>
</protein>
<evidence type="ECO:0000256" key="4">
    <source>
        <dbReference type="ARBA" id="ARBA00022679"/>
    </source>
</evidence>
<evidence type="ECO:0000256" key="7">
    <source>
        <dbReference type="ARBA" id="ARBA00023136"/>
    </source>
</evidence>
<feature type="transmembrane region" description="Helical" evidence="8">
    <location>
        <begin position="106"/>
        <end position="123"/>
    </location>
</feature>
<organism evidence="9 10">
    <name type="scientific">Synoicihabitans lomoniglobus</name>
    <dbReference type="NCBI Taxonomy" id="2909285"/>
    <lineage>
        <taxon>Bacteria</taxon>
        <taxon>Pseudomonadati</taxon>
        <taxon>Verrucomicrobiota</taxon>
        <taxon>Opitutia</taxon>
        <taxon>Opitutales</taxon>
        <taxon>Opitutaceae</taxon>
        <taxon>Synoicihabitans</taxon>
    </lineage>
</organism>
<comment type="subcellular location">
    <subcellularLocation>
        <location evidence="1">Cell membrane</location>
        <topology evidence="1">Multi-pass membrane protein</topology>
    </subcellularLocation>
</comment>
<proteinExistence type="predicted"/>
<dbReference type="InterPro" id="IPR050297">
    <property type="entry name" value="LipidA_mod_glycosyltrf_83"/>
</dbReference>
<keyword evidence="4" id="KW-0808">Transferase</keyword>
<evidence type="ECO:0000256" key="1">
    <source>
        <dbReference type="ARBA" id="ARBA00004651"/>
    </source>
</evidence>
<keyword evidence="10" id="KW-1185">Reference proteome</keyword>
<evidence type="ECO:0000313" key="9">
    <source>
        <dbReference type="EMBL" id="WED67387.1"/>
    </source>
</evidence>
<feature type="transmembrane region" description="Helical" evidence="8">
    <location>
        <begin position="355"/>
        <end position="374"/>
    </location>
</feature>
<keyword evidence="6 8" id="KW-1133">Transmembrane helix</keyword>
<feature type="transmembrane region" description="Helical" evidence="8">
    <location>
        <begin position="330"/>
        <end position="348"/>
    </location>
</feature>
<accession>A0AAF0CSS0</accession>
<dbReference type="RefSeq" id="WP_330931541.1">
    <property type="nucleotide sequence ID" value="NZ_CP119075.1"/>
</dbReference>
<evidence type="ECO:0000256" key="2">
    <source>
        <dbReference type="ARBA" id="ARBA00022475"/>
    </source>
</evidence>
<keyword evidence="3" id="KW-0328">Glycosyltransferase</keyword>
<evidence type="ECO:0000256" key="3">
    <source>
        <dbReference type="ARBA" id="ARBA00022676"/>
    </source>
</evidence>
<feature type="transmembrane region" description="Helical" evidence="8">
    <location>
        <begin position="264"/>
        <end position="288"/>
    </location>
</feature>
<dbReference type="PANTHER" id="PTHR33908:SF11">
    <property type="entry name" value="MEMBRANE PROTEIN"/>
    <property type="match status" value="1"/>
</dbReference>
<feature type="transmembrane region" description="Helical" evidence="8">
    <location>
        <begin position="79"/>
        <end position="99"/>
    </location>
</feature>
<name>A0AAF0CSS0_9BACT</name>
<reference evidence="9" key="1">
    <citation type="submission" date="2023-03" db="EMBL/GenBank/DDBJ databases">
        <title>Lomoglobus Profundus gen. nov., sp. nov., a novel member of the phylum Verrucomicrobia, isolated from deep-marine sediment of South China Sea.</title>
        <authorList>
            <person name="Ahmad T."/>
            <person name="Ishaq S.E."/>
            <person name="Wang F."/>
        </authorList>
    </citation>
    <scope>NUCLEOTIDE SEQUENCE</scope>
    <source>
        <strain evidence="9">LMO-M01</strain>
    </source>
</reference>
<evidence type="ECO:0008006" key="11">
    <source>
        <dbReference type="Google" id="ProtNLM"/>
    </source>
</evidence>
<evidence type="ECO:0000313" key="10">
    <source>
        <dbReference type="Proteomes" id="UP001218638"/>
    </source>
</evidence>
<gene>
    <name evidence="9" type="ORF">PXH66_11055</name>
</gene>
<sequence length="1078" mass="119678">MSHRHILFAALIVMAVVGMRLPWLDHQLWNLDEGSTFTMAQQVLEGEVLYRDAADNRSPLMPYLKAAIFAIFGDWNATAVHWVLAFLIGGCAVLVGWIGRRTDSDLTGVIAAATFALLQLLYVDAGDAMSANTEWFVVVFSTTAFALFVAWIDRPTFRRGLPVGFLLSLSILCKQPGLLDAIVVTVLLALIAIEGLAKRDALLRFWLGLMVGIASPMALTVGYFVVNDAYDDYIFYAFTFNTKLYLPEVPFVERLLCVRMPFIMAWQHVSIIGLVGVTSAVGLLLFVSKRLFRPRPTFPLLPWLILGWTFSGLLSTTLSGREFAHYSEQVIPGLSLAVGWIGSRLFNWRPRPWPVLGRSLATIVALAVVIQGVIRYQAVAAELSAAHQQQLDVGIRVRQHSTENERLFVWGYFPEIYFHSRRMPATRFIYTNYITGMIAWTNIDSIKDVEYGVSPGGWDKFYEDWAEHPPDIIVDTGTSRNHAKFPIEARIPLWSDIERNYAQVSLDAETISGMRLFRRLAPIPSSSAEADLSPLLLLKGYASLREGDPARLEVQGPPGFTQLDLVVNGETMASLPYPADQSVDVRFFIPGDAFTADSVRIRAHSSNQTVKSLPFDFAAFARRNAAVRPRVPELDIEGTIIKPTAVYSEYAIVPAHYRYPKTRELIAPARLVFDCPAGVDRLTFIHGLMPSVLHLSDGYDVTINWLSADGSPRQQIWQRRLQPRQSGRDQMTQEETIALPKRKPGQLEFRFTTGELSDPNNDHLIFGQLRGYTSGPNITFGSGLVTPTISIGPDGNALKTGQNGQWLAHVPSRIEWSRPTNLMTLSFDYGIEAGAYDPAADGHSSGVQFLLELVAGDGTRTTLFDRLLEPFNHAEQRGPQSARVTLPRGLEGTLVFSTGAGRFDDTSWDWAFAGNFRGVSPGPPLVVGPERQFGAIHTSGFENGWSDQFDATHWGAQSPQELVYPKPVDLEEVTFTFGLNDNAARDENGQRRSDGVEVVLVFASNTKVEAELFRRHLDPFTRPEDAGPQTATVMVPLGEPGTLKLRMEPGPNDDNSYDWAFWGPFSGRVYSPDSDASP</sequence>